<protein>
    <submittedName>
        <fullName evidence="2">Uncharacterized protein</fullName>
    </submittedName>
</protein>
<reference evidence="2 3" key="1">
    <citation type="submission" date="2018-10" db="EMBL/GenBank/DDBJ databases">
        <title>Fifty Aureobasidium pullulans genomes reveal a recombining polyextremotolerant generalist.</title>
        <authorList>
            <person name="Gostincar C."/>
            <person name="Turk M."/>
            <person name="Zajc J."/>
            <person name="Gunde-Cimerman N."/>
        </authorList>
    </citation>
    <scope>NUCLEOTIDE SEQUENCE [LARGE SCALE GENOMIC DNA]</scope>
    <source>
        <strain evidence="2 3">EXF-11318</strain>
    </source>
</reference>
<feature type="region of interest" description="Disordered" evidence="1">
    <location>
        <begin position="1"/>
        <end position="38"/>
    </location>
</feature>
<organism evidence="2 3">
    <name type="scientific">Aureobasidium pullulans</name>
    <name type="common">Black yeast</name>
    <name type="synonym">Pullularia pullulans</name>
    <dbReference type="NCBI Taxonomy" id="5580"/>
    <lineage>
        <taxon>Eukaryota</taxon>
        <taxon>Fungi</taxon>
        <taxon>Dikarya</taxon>
        <taxon>Ascomycota</taxon>
        <taxon>Pezizomycotina</taxon>
        <taxon>Dothideomycetes</taxon>
        <taxon>Dothideomycetidae</taxon>
        <taxon>Dothideales</taxon>
        <taxon>Saccotheciaceae</taxon>
        <taxon>Aureobasidium</taxon>
    </lineage>
</organism>
<evidence type="ECO:0000256" key="1">
    <source>
        <dbReference type="SAM" id="MobiDB-lite"/>
    </source>
</evidence>
<sequence>MAARFAFNPHAISPDSSEDESSSRDEGTDSTESDEDTVDEIVHINGDITNAAKAWNMPEEELHEMIQATQRVSDTINVVPIKRGDIPDPHVLQRTMDKEGLRLRLDGYDKWIKASKEETPCSLLDLLVNEYRSGNQQQTNHDALLGSFSSVLFSTHSAVLEAILEGNISQKYFTDPSTRSVLDFLSAESAAHRVRPGIYCNAIGSANTGEFLTIEELENTLRLMKIYLDGTDDDQIKKIDNAMSRQYKLGKRRYIENNRAACQIRIFINATKARIAVIARSLDPRSPLPLSILEFGYGVDVENRLAAHRRHESSNYIMNLFQTCCQILFPGKYRLHQYVVFLCSTPDQTSTAEVLFHLLGQGYISNGCGFSHWPAGLSSHHAYKLRSSMWCSFARWNMEHTPRQSNVDAFKIAMKIRADEDAERERRLLEQIGKIERLGEKALAPNLIQAVEHTERLARSLPDLVARFTDMFLGVRGQDH</sequence>
<name>A0A4S8VIS2_AURPU</name>
<comment type="caution">
    <text evidence="2">The sequence shown here is derived from an EMBL/GenBank/DDBJ whole genome shotgun (WGS) entry which is preliminary data.</text>
</comment>
<dbReference type="Proteomes" id="UP000308014">
    <property type="component" value="Unassembled WGS sequence"/>
</dbReference>
<evidence type="ECO:0000313" key="2">
    <source>
        <dbReference type="EMBL" id="THW11585.1"/>
    </source>
</evidence>
<dbReference type="EMBL" id="QZAJ01000329">
    <property type="protein sequence ID" value="THW11585.1"/>
    <property type="molecule type" value="Genomic_DNA"/>
</dbReference>
<evidence type="ECO:0000313" key="3">
    <source>
        <dbReference type="Proteomes" id="UP000308014"/>
    </source>
</evidence>
<accession>A0A4S8VIS2</accession>
<feature type="compositionally biased region" description="Acidic residues" evidence="1">
    <location>
        <begin position="28"/>
        <end position="38"/>
    </location>
</feature>
<dbReference type="AlphaFoldDB" id="A0A4S8VIS2"/>
<gene>
    <name evidence="2" type="ORF">D6D24_07112</name>
</gene>
<proteinExistence type="predicted"/>